<keyword evidence="10" id="KW-0539">Nucleus</keyword>
<protein>
    <recommendedName>
        <fullName evidence="4">DDB1- and CUL4-associated factor 13</fullName>
    </recommendedName>
    <alternativeName>
        <fullName evidence="12">WD repeat and SOF domain-containing protein 1</fullName>
    </alternativeName>
</protein>
<evidence type="ECO:0000313" key="16">
    <source>
        <dbReference type="Proteomes" id="UP000694427"/>
    </source>
</evidence>
<dbReference type="InterPro" id="IPR007287">
    <property type="entry name" value="Sof1"/>
</dbReference>
<keyword evidence="8" id="KW-0677">Repeat</keyword>
<comment type="pathway">
    <text evidence="2">Protein modification; protein ubiquitination.</text>
</comment>
<dbReference type="FunFam" id="2.130.10.10:FF:000269">
    <property type="entry name" value="DDB1- and CUL4-associated factor 13"/>
    <property type="match status" value="1"/>
</dbReference>
<evidence type="ECO:0000256" key="13">
    <source>
        <dbReference type="PROSITE-ProRule" id="PRU00221"/>
    </source>
</evidence>
<dbReference type="GO" id="GO:0032040">
    <property type="term" value="C:small-subunit processome"/>
    <property type="evidence" value="ECO:0007669"/>
    <property type="project" value="TreeGrafter"/>
</dbReference>
<reference evidence="15" key="2">
    <citation type="submission" date="2025-09" db="UniProtKB">
        <authorList>
            <consortium name="Ensembl"/>
        </authorList>
    </citation>
    <scope>IDENTIFICATION</scope>
</reference>
<dbReference type="Gene3D" id="2.130.10.10">
    <property type="entry name" value="YVTN repeat-like/Quinoprotein amine dehydrogenase"/>
    <property type="match status" value="2"/>
</dbReference>
<dbReference type="SUPFAM" id="SSF50978">
    <property type="entry name" value="WD40 repeat-like"/>
    <property type="match status" value="1"/>
</dbReference>
<evidence type="ECO:0000256" key="12">
    <source>
        <dbReference type="ARBA" id="ARBA00032239"/>
    </source>
</evidence>
<dbReference type="PROSITE" id="PS50082">
    <property type="entry name" value="WD_REPEATS_2"/>
    <property type="match status" value="3"/>
</dbReference>
<evidence type="ECO:0000256" key="7">
    <source>
        <dbReference type="ARBA" id="ARBA00022574"/>
    </source>
</evidence>
<evidence type="ECO:0000256" key="3">
    <source>
        <dbReference type="ARBA" id="ARBA00005649"/>
    </source>
</evidence>
<feature type="domain" description="Sof1-like protein" evidence="14">
    <location>
        <begin position="354"/>
        <end position="440"/>
    </location>
</feature>
<evidence type="ECO:0000256" key="8">
    <source>
        <dbReference type="ARBA" id="ARBA00022737"/>
    </source>
</evidence>
<evidence type="ECO:0000256" key="2">
    <source>
        <dbReference type="ARBA" id="ARBA00004906"/>
    </source>
</evidence>
<evidence type="ECO:0000259" key="14">
    <source>
        <dbReference type="Pfam" id="PF04158"/>
    </source>
</evidence>
<evidence type="ECO:0000313" key="15">
    <source>
        <dbReference type="Ensembl" id="ENSCCRP00010011732.1"/>
    </source>
</evidence>
<accession>A0A8C1IAS4</accession>
<keyword evidence="11" id="KW-0687">Ribonucleoprotein</keyword>
<dbReference type="InterPro" id="IPR051733">
    <property type="entry name" value="WD_repeat_DCAF13/WDSOF1"/>
</dbReference>
<dbReference type="PANTHER" id="PTHR22851:SF0">
    <property type="entry name" value="DDB1- AND CUL4-ASSOCIATED FACTOR 13"/>
    <property type="match status" value="1"/>
</dbReference>
<dbReference type="InterPro" id="IPR019775">
    <property type="entry name" value="WD40_repeat_CS"/>
</dbReference>
<dbReference type="PROSITE" id="PS00678">
    <property type="entry name" value="WD_REPEATS_1"/>
    <property type="match status" value="1"/>
</dbReference>
<feature type="repeat" description="WD" evidence="13">
    <location>
        <begin position="278"/>
        <end position="309"/>
    </location>
</feature>
<dbReference type="PANTHER" id="PTHR22851">
    <property type="entry name" value="U3 SMALL NUCLEOLAR RNA U3 SNORNA ASSOCIATED PROTEIN"/>
    <property type="match status" value="1"/>
</dbReference>
<keyword evidence="9" id="KW-0833">Ubl conjugation pathway</keyword>
<dbReference type="FunFam" id="2.130.10.10:FF:000132">
    <property type="entry name" value="DDB1- and CUL4-associated factor 13"/>
    <property type="match status" value="1"/>
</dbReference>
<dbReference type="InterPro" id="IPR015943">
    <property type="entry name" value="WD40/YVTN_repeat-like_dom_sf"/>
</dbReference>
<reference evidence="15" key="1">
    <citation type="submission" date="2025-08" db="UniProtKB">
        <authorList>
            <consortium name="Ensembl"/>
        </authorList>
    </citation>
    <scope>IDENTIFICATION</scope>
</reference>
<evidence type="ECO:0000256" key="5">
    <source>
        <dbReference type="ARBA" id="ARBA00022517"/>
    </source>
</evidence>
<evidence type="ECO:0000256" key="11">
    <source>
        <dbReference type="ARBA" id="ARBA00023274"/>
    </source>
</evidence>
<sequence>MKVKVLCRNPDDYVRETTRDIQRVPRNYDPTLHPFEVPREYTRALNATKLERVFAKPFVASLDGHRDGISCITKHAKSLSTIISGACDGEVKVWNLPRQECLRTVQAHEGFVRGICSRFCGTSFFTVGDDKTIKQWNWEAPGYGVREEPINTILGKAVFTGIDHHQREGTFVTCGQTVDIWDEQRSSPIRSFSWGVDSFSCVRYNPVETELLASCASDRSVVLYDTRESAPLRKVIMQLRSNTLCWNPMEAYYFTCANEDYNLYTYDIRHLDVPVTVHMDHVSAVLDVDYSPTGREFVSASFDKTIRIFPKDKGHSREVYHTKRMQHVICVRWSADNKYVLSGSDEMNIRLWKANASEKLGLLSAREKAATHYNKKLIEKFQHHPQVRRIARHRHLPGDILKQKRELREMREARRRKEQNVRKHSKPGSVPLLTEKEKHVVAVVE</sequence>
<dbReference type="PROSITE" id="PS50294">
    <property type="entry name" value="WD_REPEATS_REGION"/>
    <property type="match status" value="1"/>
</dbReference>
<evidence type="ECO:0000256" key="4">
    <source>
        <dbReference type="ARBA" id="ARBA00021762"/>
    </source>
</evidence>
<dbReference type="GO" id="GO:0007292">
    <property type="term" value="P:female gamete generation"/>
    <property type="evidence" value="ECO:0007669"/>
    <property type="project" value="UniProtKB-ARBA"/>
</dbReference>
<dbReference type="SMART" id="SM00320">
    <property type="entry name" value="WD40"/>
    <property type="match status" value="6"/>
</dbReference>
<keyword evidence="7 13" id="KW-0853">WD repeat</keyword>
<keyword evidence="16" id="KW-1185">Reference proteome</keyword>
<evidence type="ECO:0000256" key="1">
    <source>
        <dbReference type="ARBA" id="ARBA00004604"/>
    </source>
</evidence>
<dbReference type="InterPro" id="IPR001680">
    <property type="entry name" value="WD40_rpt"/>
</dbReference>
<name>A0A8C1IAS4_CYPCA</name>
<organism evidence="15 16">
    <name type="scientific">Cyprinus carpio</name>
    <name type="common">Common carp</name>
    <dbReference type="NCBI Taxonomy" id="7962"/>
    <lineage>
        <taxon>Eukaryota</taxon>
        <taxon>Metazoa</taxon>
        <taxon>Chordata</taxon>
        <taxon>Craniata</taxon>
        <taxon>Vertebrata</taxon>
        <taxon>Euteleostomi</taxon>
        <taxon>Actinopterygii</taxon>
        <taxon>Neopterygii</taxon>
        <taxon>Teleostei</taxon>
        <taxon>Ostariophysi</taxon>
        <taxon>Cypriniformes</taxon>
        <taxon>Cyprinidae</taxon>
        <taxon>Cyprininae</taxon>
        <taxon>Cyprinus</taxon>
    </lineage>
</organism>
<keyword evidence="6" id="KW-0698">rRNA processing</keyword>
<feature type="repeat" description="WD" evidence="13">
    <location>
        <begin position="62"/>
        <end position="104"/>
    </location>
</feature>
<dbReference type="Proteomes" id="UP000694427">
    <property type="component" value="Unplaced"/>
</dbReference>
<dbReference type="AlphaFoldDB" id="A0A8C1IAS4"/>
<evidence type="ECO:0000256" key="6">
    <source>
        <dbReference type="ARBA" id="ARBA00022552"/>
    </source>
</evidence>
<evidence type="ECO:0000256" key="9">
    <source>
        <dbReference type="ARBA" id="ARBA00022786"/>
    </source>
</evidence>
<comment type="subcellular location">
    <subcellularLocation>
        <location evidence="1">Nucleus</location>
        <location evidence="1">Nucleolus</location>
    </subcellularLocation>
</comment>
<evidence type="ECO:0000256" key="10">
    <source>
        <dbReference type="ARBA" id="ARBA00023242"/>
    </source>
</evidence>
<dbReference type="GO" id="GO:1990756">
    <property type="term" value="F:ubiquitin-like ligase-substrate adaptor activity"/>
    <property type="evidence" value="ECO:0007669"/>
    <property type="project" value="UniProtKB-ARBA"/>
</dbReference>
<dbReference type="GO" id="GO:0016567">
    <property type="term" value="P:protein ubiquitination"/>
    <property type="evidence" value="ECO:0007669"/>
    <property type="project" value="UniProtKB-UniPathway"/>
</dbReference>
<feature type="repeat" description="WD" evidence="13">
    <location>
        <begin position="321"/>
        <end position="362"/>
    </location>
</feature>
<dbReference type="Pfam" id="PF04158">
    <property type="entry name" value="Sof1"/>
    <property type="match status" value="1"/>
</dbReference>
<dbReference type="Ensembl" id="ENSCCRT00010012770.1">
    <property type="protein sequence ID" value="ENSCCRP00010011732.1"/>
    <property type="gene ID" value="ENSCCRG00010004944.1"/>
</dbReference>
<dbReference type="Pfam" id="PF00400">
    <property type="entry name" value="WD40"/>
    <property type="match status" value="4"/>
</dbReference>
<proteinExistence type="inferred from homology"/>
<dbReference type="InterPro" id="IPR036322">
    <property type="entry name" value="WD40_repeat_dom_sf"/>
</dbReference>
<dbReference type="GO" id="GO:0000462">
    <property type="term" value="P:maturation of SSU-rRNA from tricistronic rRNA transcript (SSU-rRNA, 5.8S rRNA, LSU-rRNA)"/>
    <property type="evidence" value="ECO:0007669"/>
    <property type="project" value="TreeGrafter"/>
</dbReference>
<comment type="similarity">
    <text evidence="3">Belongs to the WD repeat DCAF13/WDSOF1 family.</text>
</comment>
<keyword evidence="5" id="KW-0690">Ribosome biogenesis</keyword>
<dbReference type="GO" id="GO:0080008">
    <property type="term" value="C:Cul4-RING E3 ubiquitin ligase complex"/>
    <property type="evidence" value="ECO:0007669"/>
    <property type="project" value="UniProtKB-ARBA"/>
</dbReference>
<dbReference type="UniPathway" id="UPA00143"/>
<dbReference type="CDD" id="cd00200">
    <property type="entry name" value="WD40"/>
    <property type="match status" value="1"/>
</dbReference>